<reference evidence="1 2" key="1">
    <citation type="submission" date="2022-09" db="EMBL/GenBank/DDBJ databases">
        <authorList>
            <person name="Palmer J.M."/>
        </authorList>
    </citation>
    <scope>NUCLEOTIDE SEQUENCE [LARGE SCALE GENOMIC DNA]</scope>
    <source>
        <strain evidence="1 2">DSM 7382</strain>
    </source>
</reference>
<gene>
    <name evidence="1" type="ORF">QCA50_018675</name>
</gene>
<keyword evidence="2" id="KW-1185">Reference proteome</keyword>
<dbReference type="Proteomes" id="UP001385951">
    <property type="component" value="Unassembled WGS sequence"/>
</dbReference>
<name>A0AAW0FM58_9APHY</name>
<evidence type="ECO:0000313" key="1">
    <source>
        <dbReference type="EMBL" id="KAK7678327.1"/>
    </source>
</evidence>
<dbReference type="EMBL" id="JASBNA010000073">
    <property type="protein sequence ID" value="KAK7678327.1"/>
    <property type="molecule type" value="Genomic_DNA"/>
</dbReference>
<evidence type="ECO:0000313" key="2">
    <source>
        <dbReference type="Proteomes" id="UP001385951"/>
    </source>
</evidence>
<protein>
    <submittedName>
        <fullName evidence="1">Uncharacterized protein</fullName>
    </submittedName>
</protein>
<accession>A0AAW0FM58</accession>
<sequence length="353" mass="40619">MKTVINHLSNLTSLFIGSPIQDPSIRLSPTMITGLLREHPLLEELIFVRVFIIKEPSNPPKIPHPLYNLKRLAFYHCESAAIQTIVAAIPHTYGLSIVVNTVADWGKYVKLSAARSLIAKTVPKGRDGYTDAFVSGFTTKSMQINLSGPGVAYSIIIPAEHWTAHTILHGLANSGHFAHLQRLCVRGLAYTVLEADWLRSASNLSFLTVQCTMVMWHRPRWMDRLFESLPSSLGELQILVCPDEDVGIAKNNCQRLLALNRERMQPLHIYLKIYDALFRKKSTFVIYDHFRNEDRHVSVEPWDLYQTHRELLGEHLHNECDISPHHKYWPSWFEEDFTYCPVRHHDGLDDYMW</sequence>
<organism evidence="1 2">
    <name type="scientific">Cerrena zonata</name>
    <dbReference type="NCBI Taxonomy" id="2478898"/>
    <lineage>
        <taxon>Eukaryota</taxon>
        <taxon>Fungi</taxon>
        <taxon>Dikarya</taxon>
        <taxon>Basidiomycota</taxon>
        <taxon>Agaricomycotina</taxon>
        <taxon>Agaricomycetes</taxon>
        <taxon>Polyporales</taxon>
        <taxon>Cerrenaceae</taxon>
        <taxon>Cerrena</taxon>
    </lineage>
</organism>
<comment type="caution">
    <text evidence="1">The sequence shown here is derived from an EMBL/GenBank/DDBJ whole genome shotgun (WGS) entry which is preliminary data.</text>
</comment>
<dbReference type="AlphaFoldDB" id="A0AAW0FM58"/>
<proteinExistence type="predicted"/>